<comment type="caution">
    <text evidence="1">The sequence shown here is derived from an EMBL/GenBank/DDBJ whole genome shotgun (WGS) entry which is preliminary data.</text>
</comment>
<keyword evidence="2" id="KW-1185">Reference proteome</keyword>
<dbReference type="OrthoDB" id="2311762at2759"/>
<dbReference type="AlphaFoldDB" id="A0A9N9D1E1"/>
<gene>
    <name evidence="1" type="ORF">POCULU_LOCUS8486</name>
</gene>
<evidence type="ECO:0000313" key="1">
    <source>
        <dbReference type="EMBL" id="CAG8622421.1"/>
    </source>
</evidence>
<dbReference type="Proteomes" id="UP000789572">
    <property type="component" value="Unassembled WGS sequence"/>
</dbReference>
<reference evidence="1" key="1">
    <citation type="submission" date="2021-06" db="EMBL/GenBank/DDBJ databases">
        <authorList>
            <person name="Kallberg Y."/>
            <person name="Tangrot J."/>
            <person name="Rosling A."/>
        </authorList>
    </citation>
    <scope>NUCLEOTIDE SEQUENCE</scope>
    <source>
        <strain evidence="1">IA702</strain>
    </source>
</reference>
<sequence length="95" mass="10717">QETIPVKDKNQEIIGEELSGRADYGITDIEVLLCVAEGTNWYFILYTTEGIYCTSETEYHISLTKSALKDDLDLKNSVKKVMEIVAGLLKDRVMV</sequence>
<name>A0A9N9D1E1_9GLOM</name>
<evidence type="ECO:0000313" key="2">
    <source>
        <dbReference type="Proteomes" id="UP000789572"/>
    </source>
</evidence>
<dbReference type="EMBL" id="CAJVPJ010002478">
    <property type="protein sequence ID" value="CAG8622421.1"/>
    <property type="molecule type" value="Genomic_DNA"/>
</dbReference>
<accession>A0A9N9D1E1</accession>
<proteinExistence type="predicted"/>
<protein>
    <submittedName>
        <fullName evidence="1">5099_t:CDS:1</fullName>
    </submittedName>
</protein>
<organism evidence="1 2">
    <name type="scientific">Paraglomus occultum</name>
    <dbReference type="NCBI Taxonomy" id="144539"/>
    <lineage>
        <taxon>Eukaryota</taxon>
        <taxon>Fungi</taxon>
        <taxon>Fungi incertae sedis</taxon>
        <taxon>Mucoromycota</taxon>
        <taxon>Glomeromycotina</taxon>
        <taxon>Glomeromycetes</taxon>
        <taxon>Paraglomerales</taxon>
        <taxon>Paraglomeraceae</taxon>
        <taxon>Paraglomus</taxon>
    </lineage>
</organism>
<feature type="non-terminal residue" evidence="1">
    <location>
        <position position="1"/>
    </location>
</feature>